<protein>
    <submittedName>
        <fullName evidence="1">Plasmid replication protein</fullName>
    </submittedName>
</protein>
<dbReference type="RefSeq" id="WP_011899313.1">
    <property type="nucleotide sequence ID" value="NZ_JYFF01000063.1"/>
</dbReference>
<keyword evidence="1" id="KW-0614">Plasmid</keyword>
<organism evidence="1">
    <name type="scientific">Aeromonas salmonicida subsp. salmonicida</name>
    <dbReference type="NCBI Taxonomy" id="29491"/>
    <lineage>
        <taxon>Bacteria</taxon>
        <taxon>Pseudomonadati</taxon>
        <taxon>Pseudomonadota</taxon>
        <taxon>Gammaproteobacteria</taxon>
        <taxon>Aeromonadales</taxon>
        <taxon>Aeromonadaceae</taxon>
        <taxon>Aeromonas</taxon>
    </lineage>
</organism>
<dbReference type="OMA" id="HYWTQAS"/>
<dbReference type="EMBL" id="KT033469">
    <property type="protein sequence ID" value="ALL42127.1"/>
    <property type="molecule type" value="Genomic_DNA"/>
</dbReference>
<accession>A0A189PG21</accession>
<evidence type="ECO:0000313" key="1">
    <source>
        <dbReference type="EMBL" id="ALL42127.1"/>
    </source>
</evidence>
<gene>
    <name evidence="1" type="primary">repA</name>
</gene>
<sequence length="359" mass="40988">MDNQLNGTSGIKMTRKAKDKAVEKLLIEKNSPQMSLFEIIESPGKESEYSNTIELYDALPKYVWDTKREQEDLSNAVVTRQCTLRGQQFTVKVKPAIIEKDDGRSVLIYAGQREEIVEDALRKLAVKGAGLVIEGKASVMFSLHQLRQELAKLGHTYSFYEIKEAILVCRGATLECISNDGGTIFSSSFFPMVGLTTLNDLKNKKQDARCYVQFHPLVHESIVSLTYRQYNYKIGMNIRSPLARFIYKRMSHYWTQASLSTPYTPSLKSFLSQSPRELSPRMPENVRAMKNALDVLAGEQVISEYEANHIKDGRKTLDVRYVILPHDKFVKQMMASNKRRQQVEQKALDNKDMKNTKGK</sequence>
<name>A0A189PG21_AERSS</name>
<dbReference type="AlphaFoldDB" id="A0A189PG21"/>
<reference evidence="1" key="1">
    <citation type="submission" date="2015-06" db="EMBL/GenBank/DDBJ databases">
        <title>Antimicrobial resistance-carrying plasmid pAsa4 variants found in Aeromonas salmonicida subsp. salmonicida: general architecture, construction blocks and gene elimination.</title>
        <authorList>
            <person name="Tanaka K.H."/>
            <person name="Vincent A.T."/>
            <person name="Trudel M.V."/>
            <person name="Paquet V.E."/>
            <person name="Frenette M."/>
            <person name="Charette S.J."/>
        </authorList>
    </citation>
    <scope>NUCLEOTIDE SEQUENCE</scope>
    <source>
        <strain evidence="1">01-B522</strain>
        <plasmid evidence="1">pAsa4b</plasmid>
    </source>
</reference>
<geneLocation type="plasmid" evidence="1">
    <name>pAsa4b</name>
</geneLocation>
<proteinExistence type="predicted"/>